<sequence length="140" mass="16060">MSTIPEAKFFWRKKCGCNWWGKPSWLKLIGRLQAEGGEINEQLHPVWASKYLTDNNNHRLFHSFTVFPLIEMWCFGQNLEIFKQNGVTGYLLLFSYGSVGQKTCFETMFVFSNSNFYGSTSFSYIFYTTGAGNAVDSSIV</sequence>
<evidence type="ECO:0000313" key="2">
    <source>
        <dbReference type="Proteomes" id="UP001168821"/>
    </source>
</evidence>
<evidence type="ECO:0000313" key="1">
    <source>
        <dbReference type="EMBL" id="KAJ3651727.1"/>
    </source>
</evidence>
<reference evidence="1" key="1">
    <citation type="journal article" date="2023" name="G3 (Bethesda)">
        <title>Whole genome assemblies of Zophobas morio and Tenebrio molitor.</title>
        <authorList>
            <person name="Kaur S."/>
            <person name="Stinson S.A."/>
            <person name="diCenzo G.C."/>
        </authorList>
    </citation>
    <scope>NUCLEOTIDE SEQUENCE</scope>
    <source>
        <strain evidence="1">QUZm001</strain>
    </source>
</reference>
<name>A0AA38MCY3_9CUCU</name>
<gene>
    <name evidence="1" type="ORF">Zmor_017746</name>
</gene>
<proteinExistence type="predicted"/>
<comment type="caution">
    <text evidence="1">The sequence shown here is derived from an EMBL/GenBank/DDBJ whole genome shotgun (WGS) entry which is preliminary data.</text>
</comment>
<accession>A0AA38MCY3</accession>
<organism evidence="1 2">
    <name type="scientific">Zophobas morio</name>
    <dbReference type="NCBI Taxonomy" id="2755281"/>
    <lineage>
        <taxon>Eukaryota</taxon>
        <taxon>Metazoa</taxon>
        <taxon>Ecdysozoa</taxon>
        <taxon>Arthropoda</taxon>
        <taxon>Hexapoda</taxon>
        <taxon>Insecta</taxon>
        <taxon>Pterygota</taxon>
        <taxon>Neoptera</taxon>
        <taxon>Endopterygota</taxon>
        <taxon>Coleoptera</taxon>
        <taxon>Polyphaga</taxon>
        <taxon>Cucujiformia</taxon>
        <taxon>Tenebrionidae</taxon>
        <taxon>Zophobas</taxon>
    </lineage>
</organism>
<keyword evidence="2" id="KW-1185">Reference proteome</keyword>
<dbReference type="EMBL" id="JALNTZ010000005">
    <property type="protein sequence ID" value="KAJ3651727.1"/>
    <property type="molecule type" value="Genomic_DNA"/>
</dbReference>
<dbReference type="Proteomes" id="UP001168821">
    <property type="component" value="Unassembled WGS sequence"/>
</dbReference>
<protein>
    <submittedName>
        <fullName evidence="1">Uncharacterized protein</fullName>
    </submittedName>
</protein>
<dbReference type="AlphaFoldDB" id="A0AA38MCY3"/>